<evidence type="ECO:0000313" key="3">
    <source>
        <dbReference type="EMBL" id="KSV57881.1"/>
    </source>
</evidence>
<evidence type="ECO:0000259" key="2">
    <source>
        <dbReference type="SMART" id="SM00471"/>
    </source>
</evidence>
<comment type="caution">
    <text evidence="3">The sequence shown here is derived from an EMBL/GenBank/DDBJ whole genome shotgun (WGS) entry which is preliminary data.</text>
</comment>
<dbReference type="CDD" id="cd00077">
    <property type="entry name" value="HDc"/>
    <property type="match status" value="1"/>
</dbReference>
<dbReference type="PANTHER" id="PTHR11845">
    <property type="entry name" value="5'-DEOXYNUCLEOTIDASE HDDC2"/>
    <property type="match status" value="1"/>
</dbReference>
<keyword evidence="1" id="KW-0378">Hydrolase</keyword>
<name>A0A0V8QCU6_9FIRM</name>
<dbReference type="GO" id="GO:0002953">
    <property type="term" value="F:5'-deoxynucleotidase activity"/>
    <property type="evidence" value="ECO:0007669"/>
    <property type="project" value="InterPro"/>
</dbReference>
<dbReference type="STRING" id="290052.ASU35_04000"/>
<evidence type="ECO:0000313" key="4">
    <source>
        <dbReference type="Proteomes" id="UP000054874"/>
    </source>
</evidence>
<gene>
    <name evidence="3" type="ORF">ASU35_04000</name>
</gene>
<dbReference type="Pfam" id="PF12917">
    <property type="entry name" value="YfbR-like"/>
    <property type="match status" value="1"/>
</dbReference>
<dbReference type="OrthoDB" id="9812744at2"/>
<dbReference type="AlphaFoldDB" id="A0A0V8QCU6"/>
<feature type="domain" description="HD/PDEase" evidence="2">
    <location>
        <begin position="25"/>
        <end position="110"/>
    </location>
</feature>
<dbReference type="RefSeq" id="WP_058353936.1">
    <property type="nucleotide sequence ID" value="NZ_CABMMD010000197.1"/>
</dbReference>
<dbReference type="Proteomes" id="UP000054874">
    <property type="component" value="Unassembled WGS sequence"/>
</dbReference>
<dbReference type="Gene3D" id="1.10.3210.10">
    <property type="entry name" value="Hypothetical protein af1432"/>
    <property type="match status" value="1"/>
</dbReference>
<evidence type="ECO:0000256" key="1">
    <source>
        <dbReference type="ARBA" id="ARBA00022801"/>
    </source>
</evidence>
<proteinExistence type="predicted"/>
<dbReference type="InterPro" id="IPR039356">
    <property type="entry name" value="YfbR/HDDC2"/>
</dbReference>
<dbReference type="GO" id="GO:0005737">
    <property type="term" value="C:cytoplasm"/>
    <property type="evidence" value="ECO:0007669"/>
    <property type="project" value="TreeGrafter"/>
</dbReference>
<organism evidence="3 4">
    <name type="scientific">Acetivibrio ethanolgignens</name>
    <dbReference type="NCBI Taxonomy" id="290052"/>
    <lineage>
        <taxon>Bacteria</taxon>
        <taxon>Bacillati</taxon>
        <taxon>Bacillota</taxon>
        <taxon>Clostridia</taxon>
        <taxon>Eubacteriales</taxon>
        <taxon>Oscillospiraceae</taxon>
        <taxon>Acetivibrio</taxon>
    </lineage>
</organism>
<reference evidence="3 4" key="1">
    <citation type="submission" date="2015-11" db="EMBL/GenBank/DDBJ databases">
        <title>Butyribacter intestini gen. nov., sp. nov., a butyric acid-producing bacterium of the family Lachnospiraceae isolated from the human faeces.</title>
        <authorList>
            <person name="Zou Y."/>
            <person name="Xue W."/>
            <person name="Luo G."/>
            <person name="Lv M."/>
        </authorList>
    </citation>
    <scope>NUCLEOTIDE SEQUENCE [LARGE SCALE GENOMIC DNA]</scope>
    <source>
        <strain evidence="3 4">ACET-33324</strain>
    </source>
</reference>
<accession>A0A0V8QCU6</accession>
<dbReference type="InterPro" id="IPR003607">
    <property type="entry name" value="HD/PDEase_dom"/>
</dbReference>
<protein>
    <recommendedName>
        <fullName evidence="2">HD/PDEase domain-containing protein</fullName>
    </recommendedName>
</protein>
<dbReference type="SMART" id="SM00471">
    <property type="entry name" value="HDc"/>
    <property type="match status" value="1"/>
</dbReference>
<keyword evidence="4" id="KW-1185">Reference proteome</keyword>
<dbReference type="EMBL" id="LNAM01000197">
    <property type="protein sequence ID" value="KSV57881.1"/>
    <property type="molecule type" value="Genomic_DNA"/>
</dbReference>
<dbReference type="SUPFAM" id="SSF109604">
    <property type="entry name" value="HD-domain/PDEase-like"/>
    <property type="match status" value="1"/>
</dbReference>
<dbReference type="NCBIfam" id="NF003009">
    <property type="entry name" value="PRK03826.1"/>
    <property type="match status" value="1"/>
</dbReference>
<sequence>MESHFFAMMSRMKYIERWALMRNSEKENISEHSMEVAMLAHALAVISKVRFGNQLNPERAALIGLYHDCTEIITGDMPTPIKYYNDEIKDAFKAVEDVAAAKLLHMLPADMQDYYQGLFFKQTEDEYLWRLNKAADKLSALIKCIEEEKAGNTEFASAYKALEKSIRKMELPEVSVFLEEFLPSYRKTLDELQ</sequence>
<dbReference type="PANTHER" id="PTHR11845:SF13">
    <property type="entry name" value="5'-DEOXYNUCLEOTIDASE HDDC2"/>
    <property type="match status" value="1"/>
</dbReference>